<gene>
    <name evidence="1" type="ORF">PVE_R2G0561</name>
</gene>
<dbReference type="AlphaFoldDB" id="A0A1D3K8E4"/>
<dbReference type="Proteomes" id="UP000245431">
    <property type="component" value="Chromosome PVE_r2"/>
</dbReference>
<organism evidence="1 2">
    <name type="scientific">Pseudomonas veronii 1YdBTEX2</name>
    <dbReference type="NCBI Taxonomy" id="1295141"/>
    <lineage>
        <taxon>Bacteria</taxon>
        <taxon>Pseudomonadati</taxon>
        <taxon>Pseudomonadota</taxon>
        <taxon>Gammaproteobacteria</taxon>
        <taxon>Pseudomonadales</taxon>
        <taxon>Pseudomonadaceae</taxon>
        <taxon>Pseudomonas</taxon>
    </lineage>
</organism>
<dbReference type="EMBL" id="LT599584">
    <property type="protein sequence ID" value="SBW84587.1"/>
    <property type="molecule type" value="Genomic_DNA"/>
</dbReference>
<proteinExistence type="predicted"/>
<accession>A0A1D3K8E4</accession>
<sequence length="58" mass="6698">MSLPEWVKAKCRAVIRQPVSCMSDRVDNVRAEAYKHGYLWDHLAREFVYVGDTPAYPA</sequence>
<reference evidence="2" key="1">
    <citation type="submission" date="2016-07" db="EMBL/GenBank/DDBJ databases">
        <authorList>
            <person name="Florea S."/>
            <person name="Webb J.S."/>
            <person name="Jaromczyk J."/>
            <person name="Schardl C.L."/>
        </authorList>
    </citation>
    <scope>NUCLEOTIDE SEQUENCE [LARGE SCALE GENOMIC DNA]</scope>
    <source>
        <strain evidence="2">1YdBTEX2</strain>
    </source>
</reference>
<evidence type="ECO:0000313" key="2">
    <source>
        <dbReference type="Proteomes" id="UP000245431"/>
    </source>
</evidence>
<protein>
    <submittedName>
        <fullName evidence="1">Uncharacterized protein</fullName>
    </submittedName>
</protein>
<evidence type="ECO:0000313" key="1">
    <source>
        <dbReference type="EMBL" id="SBW84587.1"/>
    </source>
</evidence>
<name>A0A1D3K8E4_PSEVE</name>